<feature type="transmembrane region" description="Helical" evidence="1">
    <location>
        <begin position="12"/>
        <end position="42"/>
    </location>
</feature>
<organism evidence="2">
    <name type="scientific">bioreactor metagenome</name>
    <dbReference type="NCBI Taxonomy" id="1076179"/>
    <lineage>
        <taxon>unclassified sequences</taxon>
        <taxon>metagenomes</taxon>
        <taxon>ecological metagenomes</taxon>
    </lineage>
</organism>
<name>A0A645DXC3_9ZZZZ</name>
<dbReference type="AlphaFoldDB" id="A0A645DXC3"/>
<proteinExistence type="predicted"/>
<evidence type="ECO:0000256" key="1">
    <source>
        <dbReference type="SAM" id="Phobius"/>
    </source>
</evidence>
<accession>A0A645DXC3</accession>
<evidence type="ECO:0000313" key="2">
    <source>
        <dbReference type="EMBL" id="MPM93919.1"/>
    </source>
</evidence>
<reference evidence="2" key="1">
    <citation type="submission" date="2019-08" db="EMBL/GenBank/DDBJ databases">
        <authorList>
            <person name="Kucharzyk K."/>
            <person name="Murdoch R.W."/>
            <person name="Higgins S."/>
            <person name="Loffler F."/>
        </authorList>
    </citation>
    <scope>NUCLEOTIDE SEQUENCE</scope>
</reference>
<keyword evidence="1" id="KW-1133">Transmembrane helix</keyword>
<sequence length="51" mass="5422">MYPVFGITEKAFFVIVFATLTVPLGTILPLAPVVTVIVLVVVTSEISKSSI</sequence>
<keyword evidence="1" id="KW-0812">Transmembrane</keyword>
<keyword evidence="1" id="KW-0472">Membrane</keyword>
<dbReference type="EMBL" id="VSSQ01040621">
    <property type="protein sequence ID" value="MPM93919.1"/>
    <property type="molecule type" value="Genomic_DNA"/>
</dbReference>
<gene>
    <name evidence="2" type="ORF">SDC9_141061</name>
</gene>
<protein>
    <submittedName>
        <fullName evidence="2">Uncharacterized protein</fullName>
    </submittedName>
</protein>
<comment type="caution">
    <text evidence="2">The sequence shown here is derived from an EMBL/GenBank/DDBJ whole genome shotgun (WGS) entry which is preliminary data.</text>
</comment>